<feature type="chain" id="PRO_5011757007" description="Lipoprotein" evidence="1">
    <location>
        <begin position="20"/>
        <end position="188"/>
    </location>
</feature>
<accession>A0A1I6G4K8</accession>
<organism evidence="2 3">
    <name type="scientific">Yoonia tamlensis</name>
    <dbReference type="NCBI Taxonomy" id="390270"/>
    <lineage>
        <taxon>Bacteria</taxon>
        <taxon>Pseudomonadati</taxon>
        <taxon>Pseudomonadota</taxon>
        <taxon>Alphaproteobacteria</taxon>
        <taxon>Rhodobacterales</taxon>
        <taxon>Paracoccaceae</taxon>
        <taxon>Yoonia</taxon>
    </lineage>
</organism>
<evidence type="ECO:0000313" key="2">
    <source>
        <dbReference type="EMBL" id="SFR37102.1"/>
    </source>
</evidence>
<dbReference type="Proteomes" id="UP000199478">
    <property type="component" value="Unassembled WGS sequence"/>
</dbReference>
<gene>
    <name evidence="2" type="ORF">SAMN04488005_1068</name>
</gene>
<evidence type="ECO:0000313" key="3">
    <source>
        <dbReference type="Proteomes" id="UP000199478"/>
    </source>
</evidence>
<protein>
    <recommendedName>
        <fullName evidence="4">Lipoprotein</fullName>
    </recommendedName>
</protein>
<dbReference type="PROSITE" id="PS51257">
    <property type="entry name" value="PROKAR_LIPOPROTEIN"/>
    <property type="match status" value="1"/>
</dbReference>
<dbReference type="AlphaFoldDB" id="A0A1I6G4K8"/>
<sequence>MYKYSKPAIVLTASTIALAGCTIDRPDRSDLEGPGIDFAFSGGAEFTLSEDSPRRTPADSCAIVRDVNGGTVNNRSVDVSASAFDQSGMNRFRITVEGEGVRRGAITVTPSPNPRLNFNDTRDVDVIELVFFPEADGVLNGGIVQFSIDSPFTPGVTISAFASDSFGNETSFAPFELISALGAGICNY</sequence>
<keyword evidence="3" id="KW-1185">Reference proteome</keyword>
<dbReference type="RefSeq" id="WP_090197346.1">
    <property type="nucleotide sequence ID" value="NZ_FOYP01000001.1"/>
</dbReference>
<keyword evidence="1" id="KW-0732">Signal</keyword>
<name>A0A1I6G4K8_9RHOB</name>
<proteinExistence type="predicted"/>
<reference evidence="3" key="1">
    <citation type="submission" date="2016-10" db="EMBL/GenBank/DDBJ databases">
        <authorList>
            <person name="Varghese N."/>
            <person name="Submissions S."/>
        </authorList>
    </citation>
    <scope>NUCLEOTIDE SEQUENCE [LARGE SCALE GENOMIC DNA]</scope>
    <source>
        <strain evidence="3">DSM 26879</strain>
    </source>
</reference>
<evidence type="ECO:0000256" key="1">
    <source>
        <dbReference type="SAM" id="SignalP"/>
    </source>
</evidence>
<dbReference type="EMBL" id="FOYP01000001">
    <property type="protein sequence ID" value="SFR37102.1"/>
    <property type="molecule type" value="Genomic_DNA"/>
</dbReference>
<evidence type="ECO:0008006" key="4">
    <source>
        <dbReference type="Google" id="ProtNLM"/>
    </source>
</evidence>
<feature type="signal peptide" evidence="1">
    <location>
        <begin position="1"/>
        <end position="19"/>
    </location>
</feature>